<name>A0A8C7AVD4_NEOVI</name>
<evidence type="ECO:0000313" key="2">
    <source>
        <dbReference type="Ensembl" id="ENSNVIP00000009929.1"/>
    </source>
</evidence>
<dbReference type="GeneTree" id="ENSGT00390000004987"/>
<dbReference type="InterPro" id="IPR016181">
    <property type="entry name" value="Acyl_CoA_acyltransferase"/>
</dbReference>
<proteinExistence type="predicted"/>
<organism evidence="2 3">
    <name type="scientific">Neovison vison</name>
    <name type="common">American mink</name>
    <name type="synonym">Mustela vison</name>
    <dbReference type="NCBI Taxonomy" id="452646"/>
    <lineage>
        <taxon>Eukaryota</taxon>
        <taxon>Metazoa</taxon>
        <taxon>Chordata</taxon>
        <taxon>Craniata</taxon>
        <taxon>Vertebrata</taxon>
        <taxon>Euteleostomi</taxon>
        <taxon>Mammalia</taxon>
        <taxon>Eutheria</taxon>
        <taxon>Laurasiatheria</taxon>
        <taxon>Carnivora</taxon>
        <taxon>Caniformia</taxon>
        <taxon>Musteloidea</taxon>
        <taxon>Mustelidae</taxon>
        <taxon>Mustelinae</taxon>
        <taxon>Neogale</taxon>
    </lineage>
</organism>
<feature type="domain" description="Cilia- and flagella-associated protein 61 N-terminal" evidence="1">
    <location>
        <begin position="368"/>
        <end position="522"/>
    </location>
</feature>
<reference evidence="2" key="2">
    <citation type="submission" date="2025-09" db="UniProtKB">
        <authorList>
            <consortium name="Ensembl"/>
        </authorList>
    </citation>
    <scope>IDENTIFICATION</scope>
</reference>
<evidence type="ECO:0000259" key="1">
    <source>
        <dbReference type="Pfam" id="PF16092"/>
    </source>
</evidence>
<dbReference type="Ensembl" id="ENSNVIT00000011609.1">
    <property type="protein sequence ID" value="ENSNVIP00000009929.1"/>
    <property type="gene ID" value="ENSNVIG00000007840.1"/>
</dbReference>
<dbReference type="InterPro" id="IPR032151">
    <property type="entry name" value="CFAP61_N"/>
</dbReference>
<dbReference type="AlphaFoldDB" id="A0A8C7AVD4"/>
<dbReference type="InterPro" id="IPR038884">
    <property type="entry name" value="CFAP61"/>
</dbReference>
<dbReference type="PANTHER" id="PTHR21178">
    <property type="entry name" value="CILIA- AND FLAGELLA-ASSOCIATED PROTEIN 61"/>
    <property type="match status" value="1"/>
</dbReference>
<reference evidence="2" key="1">
    <citation type="submission" date="2025-08" db="UniProtKB">
        <authorList>
            <consortium name="Ensembl"/>
        </authorList>
    </citation>
    <scope>IDENTIFICATION</scope>
</reference>
<accession>A0A8C7AVD4</accession>
<protein>
    <recommendedName>
        <fullName evidence="1">Cilia- and flagella-associated protein 61 N-terminal domain-containing protein</fullName>
    </recommendedName>
</protein>
<dbReference type="Proteomes" id="UP000694425">
    <property type="component" value="Unplaced"/>
</dbReference>
<dbReference type="PANTHER" id="PTHR21178:SF8">
    <property type="entry name" value="CILIA- AND FLAGELLA-ASSOCIATED PROTEIN 61"/>
    <property type="match status" value="1"/>
</dbReference>
<dbReference type="SUPFAM" id="SSF55729">
    <property type="entry name" value="Acyl-CoA N-acyltransferases (Nat)"/>
    <property type="match status" value="2"/>
</dbReference>
<keyword evidence="3" id="KW-1185">Reference proteome</keyword>
<feature type="domain" description="Cilia- and flagella-associated protein 61 N-terminal" evidence="1">
    <location>
        <begin position="16"/>
        <end position="266"/>
    </location>
</feature>
<sequence>MSVLTSPRGKVEVVHCRRTESQDIYCIKNLIRKFTQKLFGRLNIIYLLEKANLAVTLCNDKEEIMAQATFVDYPNWNVSNQDSWVSVFRELDSEIPCTPLNTLFLHLFVAVDEYSVGCCREITHVFKAVPELHFIFLIVPSYMSLGSTLITVFEQVGNIPSLTYDEDFAVHICHRQKHYPQLHIRRARVEDHDDLMPIFLRHDMLLKETYGEYFLAELIEAQDEENHAIVCEVEGVAVGFMSVCSRVNMQLLHECFDLGPFHGLCTPHPDDVLQPPEEQSVKGNQGTVAIIGTHQQLYPLSASCSSPDPMVLGVSPKSDSLLKNLSQQSTVCDTDSRVSCLSLASISLPKETSDFRPIYKGASTAFCIQLFCIEEKYEARSLDFMNFVFSLFPDKNFCIISLPHLTPEFALIQNFVKIVPFNNCTLEQDLYVFHRAGLLKSIKIRLATLLDTPGVENLVSTLMLKKSILEDLKQYNEARKDPDGTPMKAFVAEVAEKIVGIAVIRDEMDVEYIRSHYNIEDFIYFSHHQREEHGHLYHFALNPIFRHYTKFFLKEILRLGFKSCLYYPVYPQAREGKVKERHHSFTFPARQLSRHHLCCVPYFIPASLNGFGL</sequence>
<evidence type="ECO:0000313" key="3">
    <source>
        <dbReference type="Proteomes" id="UP000694425"/>
    </source>
</evidence>
<dbReference type="Pfam" id="PF16092">
    <property type="entry name" value="CFAP61_N"/>
    <property type="match status" value="2"/>
</dbReference>